<reference evidence="3" key="2">
    <citation type="submission" date="2019-06" db="EMBL/GenBank/DDBJ databases">
        <title>Genomics analysis of Aphanomyces spp. identifies a new class of oomycete effector associated with host adaptation.</title>
        <authorList>
            <person name="Gaulin E."/>
        </authorList>
    </citation>
    <scope>NUCLEOTIDE SEQUENCE</scope>
    <source>
        <strain evidence="3">CBS 578.67</strain>
    </source>
</reference>
<proteinExistence type="predicted"/>
<dbReference type="EMBL" id="CAADRA010000443">
    <property type="protein sequence ID" value="VFT80152.1"/>
    <property type="molecule type" value="Genomic_DNA"/>
</dbReference>
<evidence type="ECO:0000256" key="1">
    <source>
        <dbReference type="PROSITE-ProRule" id="PRU00221"/>
    </source>
</evidence>
<dbReference type="InterPro" id="IPR011047">
    <property type="entry name" value="Quinoprotein_ADH-like_sf"/>
</dbReference>
<evidence type="ECO:0000313" key="4">
    <source>
        <dbReference type="EMBL" id="VFT80152.1"/>
    </source>
</evidence>
<organism evidence="4 5">
    <name type="scientific">Aphanomyces stellatus</name>
    <dbReference type="NCBI Taxonomy" id="120398"/>
    <lineage>
        <taxon>Eukaryota</taxon>
        <taxon>Sar</taxon>
        <taxon>Stramenopiles</taxon>
        <taxon>Oomycota</taxon>
        <taxon>Saprolegniomycetes</taxon>
        <taxon>Saprolegniales</taxon>
        <taxon>Verrucalvaceae</taxon>
        <taxon>Aphanomyces</taxon>
    </lineage>
</organism>
<keyword evidence="5" id="KW-1185">Reference proteome</keyword>
<reference evidence="4 5" key="1">
    <citation type="submission" date="2019-03" db="EMBL/GenBank/DDBJ databases">
        <authorList>
            <person name="Gaulin E."/>
            <person name="Dumas B."/>
        </authorList>
    </citation>
    <scope>NUCLEOTIDE SEQUENCE [LARGE SCALE GENOMIC DNA]</scope>
    <source>
        <strain evidence="4">CBS 568.67</strain>
    </source>
</reference>
<dbReference type="InterPro" id="IPR015943">
    <property type="entry name" value="WD40/YVTN_repeat-like_dom_sf"/>
</dbReference>
<dbReference type="PROSITE" id="PS50082">
    <property type="entry name" value="WD_REPEATS_2"/>
    <property type="match status" value="1"/>
</dbReference>
<dbReference type="Proteomes" id="UP000332933">
    <property type="component" value="Unassembled WGS sequence"/>
</dbReference>
<dbReference type="SUPFAM" id="SSF49899">
    <property type="entry name" value="Concanavalin A-like lectins/glucanases"/>
    <property type="match status" value="1"/>
</dbReference>
<dbReference type="SUPFAM" id="SSF50998">
    <property type="entry name" value="Quinoprotein alcohol dehydrogenase-like"/>
    <property type="match status" value="1"/>
</dbReference>
<dbReference type="InterPro" id="IPR013320">
    <property type="entry name" value="ConA-like_dom_sf"/>
</dbReference>
<gene>
    <name evidence="4" type="primary">Aste57867_2970</name>
    <name evidence="3" type="ORF">As57867_002961</name>
    <name evidence="4" type="ORF">ASTE57867_2970</name>
</gene>
<sequence length="1343" mass="144806">MDGRGAMMSSLQIKERIANMDVQHAQAGEIVVYHSVRESLVSITATSVQEMDVRTGVLLGEITMDAHLVGEKPNAFEYAVACGHKYIVASHARFLVVWDLKDMILLHVAEIASAKHISALAASTCVKGTLFYAHDGSQSIKATTVDALCAADPTTGPKKVPRKVASRSSTISVLAYHTATAVLACGASDGMVHVWRCGESDVTTDETKGAPPDGEFGHSLLATVTSKAAAVVALVLDPSTTCAVVDLAVAYASKHIEVYTVESSSSANHDNAVAAKTTPTATPVVPTGFSFRKPASLFFAPLPHTLVVLLEDDVDGAVVANVLSYAPDNDARFRTPLDLALPRGGVAHFAVTPRLALYTSTTTARGLSAVEFGDDDVFDDVTTTTMLQWSTTAPLSFGQYCNPDHVPDALVQLAWVEETRRFDVVKLSLRTSDRTSLGGVPTVWDHQPVTPRRVLATGDWSAWAVLLTTPSATTALALSTASSSVVYEVADACFTAAASLVTLNASGKSLRQHLSLTTSEPQGTLLTLPTPASRIFCTRMPLPHSDVCKLVFVVRDAMQDTLRLSETTLAFAAESTVAWTSHKHERVLDVQMEPSTQAAQPHGMAVLTTHRVVVLDASLVAVASYAPPNRLLLAPTSILWLGSTLAFTTTGGGLFYLPTQHPQQSTPTLLCSLATTTHGTHIQLAACLHDRLVYSVVREQPSTADGPPFLATTLTRPCSILEVFVRSQPDADLTRLFVHREIEYAPIVPVSHGLVELLRADPEMTLAVLASTASGSSGSFRATSHLATSVVCALYLALHRWPDALFHALADDPPLQARDEYARDATGSGAQLPQKLSVLSSQLSHVGRILEKYGQFNTAAQCYDVAGNDRALLELVLKCADTDALQPFLDAFRSTNGPLHAALTAGRPTDTPPKRDAFRLLCSEHLVFERRSRLLSQSSLKNATLKSGPSTAAAPLPTTTTWKYFTWKRVVPDDAAEWVGSATPHYATEEFQVKKKAALLSVDTRGSGSFDESSAVKASHAPSIGPFLDEEDGVVAYWRFEDGATNGEVGVPGVQLVDTSKRENHITITQLSLVLSTAPVDRGEDAKLQPEYAMRFPDVASSDAGGKVTVKKGSTLDIGVGFDEDPYRRCLTVECWARRTNDEPTSGTLFRRETPSSLVLWSFGIDRGALSFTLLGMTVKSDATAFKTTDTWQHVAAVVDIVSDEKAAIRLAVDGVHVLTKDVSMKLALQDHGDVSTLFVGPLLTGMEVTEIRLWATARSEQQLADMKENYLSMAESKKRIKMKIHERDCQCEKCLGRRQNTPVAKLAMVQPLALTPSSRDRRQRMKAPQTPSPMNKSEETRT</sequence>
<dbReference type="OrthoDB" id="119388at2759"/>
<evidence type="ECO:0000313" key="3">
    <source>
        <dbReference type="EMBL" id="KAF0716199.1"/>
    </source>
</evidence>
<feature type="region of interest" description="Disordered" evidence="2">
    <location>
        <begin position="1313"/>
        <end position="1343"/>
    </location>
</feature>
<feature type="repeat" description="WD" evidence="1">
    <location>
        <begin position="164"/>
        <end position="195"/>
    </location>
</feature>
<evidence type="ECO:0000313" key="5">
    <source>
        <dbReference type="Proteomes" id="UP000332933"/>
    </source>
</evidence>
<keyword evidence="1" id="KW-0853">WD repeat</keyword>
<dbReference type="EMBL" id="VJMH01000443">
    <property type="protein sequence ID" value="KAF0716199.1"/>
    <property type="molecule type" value="Genomic_DNA"/>
</dbReference>
<dbReference type="Gene3D" id="2.60.120.200">
    <property type="match status" value="1"/>
</dbReference>
<accession>A0A485K9S0</accession>
<dbReference type="Pfam" id="PF13385">
    <property type="entry name" value="Laminin_G_3"/>
    <property type="match status" value="1"/>
</dbReference>
<protein>
    <submittedName>
        <fullName evidence="4">Aste57867_2970 protein</fullName>
    </submittedName>
</protein>
<dbReference type="Gene3D" id="2.130.10.10">
    <property type="entry name" value="YVTN repeat-like/Quinoprotein amine dehydrogenase"/>
    <property type="match status" value="1"/>
</dbReference>
<name>A0A485K9S0_9STRA</name>
<dbReference type="InterPro" id="IPR001680">
    <property type="entry name" value="WD40_rpt"/>
</dbReference>
<evidence type="ECO:0000256" key="2">
    <source>
        <dbReference type="SAM" id="MobiDB-lite"/>
    </source>
</evidence>